<dbReference type="PANTHER" id="PTHR38776">
    <property type="entry name" value="MLTA-INTERACTING PROTEIN-RELATED"/>
    <property type="match status" value="1"/>
</dbReference>
<comment type="subcellular location">
    <subcellularLocation>
        <location evidence="1">Cell outer membrane</location>
    </subcellularLocation>
</comment>
<dbReference type="GO" id="GO:0009279">
    <property type="term" value="C:cell outer membrane"/>
    <property type="evidence" value="ECO:0007669"/>
    <property type="project" value="UniProtKB-SubCell"/>
</dbReference>
<comment type="caution">
    <text evidence="7">The sequence shown here is derived from an EMBL/GenBank/DDBJ whole genome shotgun (WGS) entry which is preliminary data.</text>
</comment>
<keyword evidence="3 6" id="KW-0732">Signal</keyword>
<dbReference type="OrthoDB" id="5462484at2"/>
<protein>
    <submittedName>
        <fullName evidence="7">MipA/OmpV family protein</fullName>
    </submittedName>
</protein>
<keyword evidence="4" id="KW-0472">Membrane</keyword>
<dbReference type="RefSeq" id="WP_161392249.1">
    <property type="nucleotide sequence ID" value="NZ_JBHSCP010000003.1"/>
</dbReference>
<feature type="signal peptide" evidence="6">
    <location>
        <begin position="1"/>
        <end position="19"/>
    </location>
</feature>
<evidence type="ECO:0000256" key="6">
    <source>
        <dbReference type="SAM" id="SignalP"/>
    </source>
</evidence>
<dbReference type="PANTHER" id="PTHR38776:SF1">
    <property type="entry name" value="MLTA-INTERACTING PROTEIN-RELATED"/>
    <property type="match status" value="1"/>
</dbReference>
<evidence type="ECO:0000313" key="8">
    <source>
        <dbReference type="Proteomes" id="UP000469430"/>
    </source>
</evidence>
<evidence type="ECO:0000256" key="5">
    <source>
        <dbReference type="ARBA" id="ARBA00023237"/>
    </source>
</evidence>
<comment type="similarity">
    <text evidence="2">Belongs to the MipA/OmpV family.</text>
</comment>
<dbReference type="EMBL" id="WTYJ01000004">
    <property type="protein sequence ID" value="MXP00508.1"/>
    <property type="molecule type" value="Genomic_DNA"/>
</dbReference>
<reference evidence="7 8" key="1">
    <citation type="submission" date="2019-12" db="EMBL/GenBank/DDBJ databases">
        <title>Genomic-based taxomic classification of the family Erythrobacteraceae.</title>
        <authorList>
            <person name="Xu L."/>
        </authorList>
    </citation>
    <scope>NUCLEOTIDE SEQUENCE [LARGE SCALE GENOMIC DNA]</scope>
    <source>
        <strain evidence="7 8">S36</strain>
    </source>
</reference>
<proteinExistence type="inferred from homology"/>
<organism evidence="7 8">
    <name type="scientific">Croceibacterium xixiisoli</name>
    <dbReference type="NCBI Taxonomy" id="1476466"/>
    <lineage>
        <taxon>Bacteria</taxon>
        <taxon>Pseudomonadati</taxon>
        <taxon>Pseudomonadota</taxon>
        <taxon>Alphaproteobacteria</taxon>
        <taxon>Sphingomonadales</taxon>
        <taxon>Erythrobacteraceae</taxon>
        <taxon>Croceibacterium</taxon>
    </lineage>
</organism>
<sequence>MRIAIAAATCAFLAIPAQAQDAAGEDLMAGSVYEGDYLSVGVGVGYGPSYDGSDDYVLFPAPLVQGSLGGVGISPRGAGLALDFIPDADEGISFDGGIAARVRANRARQIKDPVVYAAGKLDVAVEVGPTVGISIPKVLHGYDSLSFTVDTRWDVAGAHKGMVIDPSITYFTPLSTAMAASLTVSAEYGDRKFRDYYYSVSPAQSLASGLPLYQPDGGGFTKAGATLFLGYDLDGDLRNGGWGLVALAGYSRMLGDAKSSPYVALRGSPDQFFGGLGVGYTF</sequence>
<name>A0A6I4U0L7_9SPHN</name>
<evidence type="ECO:0000313" key="7">
    <source>
        <dbReference type="EMBL" id="MXP00508.1"/>
    </source>
</evidence>
<dbReference type="Pfam" id="PF06629">
    <property type="entry name" value="MipA"/>
    <property type="match status" value="1"/>
</dbReference>
<evidence type="ECO:0000256" key="3">
    <source>
        <dbReference type="ARBA" id="ARBA00022729"/>
    </source>
</evidence>
<accession>A0A6I4U0L7</accession>
<keyword evidence="8" id="KW-1185">Reference proteome</keyword>
<dbReference type="InterPro" id="IPR010583">
    <property type="entry name" value="MipA"/>
</dbReference>
<evidence type="ECO:0000256" key="4">
    <source>
        <dbReference type="ARBA" id="ARBA00023136"/>
    </source>
</evidence>
<dbReference type="Proteomes" id="UP000469430">
    <property type="component" value="Unassembled WGS sequence"/>
</dbReference>
<evidence type="ECO:0000256" key="1">
    <source>
        <dbReference type="ARBA" id="ARBA00004442"/>
    </source>
</evidence>
<evidence type="ECO:0000256" key="2">
    <source>
        <dbReference type="ARBA" id="ARBA00005722"/>
    </source>
</evidence>
<feature type="chain" id="PRO_5026074802" evidence="6">
    <location>
        <begin position="20"/>
        <end position="282"/>
    </location>
</feature>
<dbReference type="AlphaFoldDB" id="A0A6I4U0L7"/>
<keyword evidence="5" id="KW-0998">Cell outer membrane</keyword>
<gene>
    <name evidence="7" type="ORF">GRI97_16075</name>
</gene>